<dbReference type="AlphaFoldDB" id="A0A6J4MBN3"/>
<name>A0A6J4MBN3_9BACT</name>
<gene>
    <name evidence="1" type="ORF">AVDCRST_MAG89-3395</name>
</gene>
<evidence type="ECO:0000313" key="1">
    <source>
        <dbReference type="EMBL" id="CAA9355375.1"/>
    </source>
</evidence>
<dbReference type="EMBL" id="CADCTV010000710">
    <property type="protein sequence ID" value="CAA9355375.1"/>
    <property type="molecule type" value="Genomic_DNA"/>
</dbReference>
<proteinExistence type="predicted"/>
<organism evidence="1">
    <name type="scientific">uncultured Gemmatimonadota bacterium</name>
    <dbReference type="NCBI Taxonomy" id="203437"/>
    <lineage>
        <taxon>Bacteria</taxon>
        <taxon>Pseudomonadati</taxon>
        <taxon>Gemmatimonadota</taxon>
        <taxon>environmental samples</taxon>
    </lineage>
</organism>
<reference evidence="1" key="1">
    <citation type="submission" date="2020-02" db="EMBL/GenBank/DDBJ databases">
        <authorList>
            <person name="Meier V. D."/>
        </authorList>
    </citation>
    <scope>NUCLEOTIDE SEQUENCE</scope>
    <source>
        <strain evidence="1">AVDCRST_MAG89</strain>
    </source>
</reference>
<sequence length="61" mass="6895">MQLESAHFLRRGDLVRHAAGREGSVVDAMALYAVVRWDDGTQDEVEQLDPQILVTERASRE</sequence>
<protein>
    <submittedName>
        <fullName evidence="1">Uncharacterized protein</fullName>
    </submittedName>
</protein>
<accession>A0A6J4MBN3</accession>